<dbReference type="NCBIfam" id="NF001220">
    <property type="entry name" value="PRK00194.1"/>
    <property type="match status" value="1"/>
</dbReference>
<dbReference type="InterPro" id="IPR022986">
    <property type="entry name" value="UPF0237_ACT"/>
</dbReference>
<comment type="similarity">
    <text evidence="1">Belongs to the UPF0237 family.</text>
</comment>
<evidence type="ECO:0000313" key="3">
    <source>
        <dbReference type="EMBL" id="RXZ58136.1"/>
    </source>
</evidence>
<dbReference type="OrthoDB" id="9803078at2"/>
<sequence length="89" mass="9868">MRAVVTVTGKDKKGIIAKVSAFLAERGVNIEDISQTLLQEYFAMIMLVDISQSKLELSALSKDCEKLGDEIGMSIRLQHEAIFNAMHNI</sequence>
<dbReference type="SUPFAM" id="SSF55021">
    <property type="entry name" value="ACT-like"/>
    <property type="match status" value="1"/>
</dbReference>
<protein>
    <recommendedName>
        <fullName evidence="1">UPF0237 protein ESZ91_08725</fullName>
    </recommendedName>
</protein>
<proteinExistence type="inferred from homology"/>
<keyword evidence="4" id="KW-1185">Reference proteome</keyword>
<dbReference type="PANTHER" id="PTHR34875:SF6">
    <property type="entry name" value="UPF0237 PROTEIN MJ1558"/>
    <property type="match status" value="1"/>
</dbReference>
<dbReference type="Pfam" id="PF13740">
    <property type="entry name" value="ACT_6"/>
    <property type="match status" value="1"/>
</dbReference>
<organism evidence="3 4">
    <name type="scientific">Candidatus Borkfalkia ceftriaxoniphila</name>
    <dbReference type="NCBI Taxonomy" id="2508949"/>
    <lineage>
        <taxon>Bacteria</taxon>
        <taxon>Bacillati</taxon>
        <taxon>Bacillota</taxon>
        <taxon>Clostridia</taxon>
        <taxon>Christensenellales</taxon>
        <taxon>Christensenellaceae</taxon>
        <taxon>Candidatus Borkfalkia</taxon>
    </lineage>
</organism>
<gene>
    <name evidence="3" type="ORF">ESZ91_08725</name>
</gene>
<feature type="domain" description="ACT" evidence="2">
    <location>
        <begin position="4"/>
        <end position="78"/>
    </location>
</feature>
<dbReference type="EMBL" id="SDOZ01000003">
    <property type="protein sequence ID" value="RXZ58136.1"/>
    <property type="molecule type" value="Genomic_DNA"/>
</dbReference>
<dbReference type="PROSITE" id="PS51671">
    <property type="entry name" value="ACT"/>
    <property type="match status" value="1"/>
</dbReference>
<evidence type="ECO:0000259" key="2">
    <source>
        <dbReference type="PROSITE" id="PS51671"/>
    </source>
</evidence>
<evidence type="ECO:0000256" key="1">
    <source>
        <dbReference type="HAMAP-Rule" id="MF_01054"/>
    </source>
</evidence>
<dbReference type="Gene3D" id="3.30.70.260">
    <property type="match status" value="1"/>
</dbReference>
<dbReference type="InterPro" id="IPR050990">
    <property type="entry name" value="UPF0237/GcvR_regulator"/>
</dbReference>
<dbReference type="InterPro" id="IPR045865">
    <property type="entry name" value="ACT-like_dom_sf"/>
</dbReference>
<dbReference type="HAMAP" id="MF_01054">
    <property type="entry name" value="UPF0237"/>
    <property type="match status" value="1"/>
</dbReference>
<dbReference type="AlphaFoldDB" id="A0A4Q2K971"/>
<comment type="caution">
    <text evidence="3">The sequence shown here is derived from an EMBL/GenBank/DDBJ whole genome shotgun (WGS) entry which is preliminary data.</text>
</comment>
<dbReference type="InterPro" id="IPR002912">
    <property type="entry name" value="ACT_dom"/>
</dbReference>
<dbReference type="PANTHER" id="PTHR34875">
    <property type="entry name" value="UPF0237 PROTEIN MJ1558"/>
    <property type="match status" value="1"/>
</dbReference>
<accession>A0A4Q2K971</accession>
<dbReference type="RefSeq" id="WP_129226336.1">
    <property type="nucleotide sequence ID" value="NZ_SDOZ01000003.1"/>
</dbReference>
<dbReference type="Proteomes" id="UP000291269">
    <property type="component" value="Unassembled WGS sequence"/>
</dbReference>
<evidence type="ECO:0000313" key="4">
    <source>
        <dbReference type="Proteomes" id="UP000291269"/>
    </source>
</evidence>
<name>A0A4Q2K971_9FIRM</name>
<reference evidence="3 4" key="1">
    <citation type="journal article" date="2019" name="Gut">
        <title>Antibiotics-induced monodominance of a novel gut bacterial order.</title>
        <authorList>
            <person name="Hildebrand F."/>
            <person name="Moitinho-Silva L."/>
            <person name="Blasche S."/>
            <person name="Jahn M.T."/>
            <person name="Gossmann T.I."/>
            <person name="Heuerta-Cepas J."/>
            <person name="Hercog R."/>
            <person name="Luetge M."/>
            <person name="Bahram M."/>
            <person name="Pryszlak A."/>
            <person name="Alves R.J."/>
            <person name="Waszak S.M."/>
            <person name="Zhu A."/>
            <person name="Ye L."/>
            <person name="Costea P.I."/>
            <person name="Aalvink S."/>
            <person name="Belzer C."/>
            <person name="Forslund S.K."/>
            <person name="Sunagawa S."/>
            <person name="Hentschel U."/>
            <person name="Merten C."/>
            <person name="Patil K.R."/>
            <person name="Benes V."/>
            <person name="Bork P."/>
        </authorList>
    </citation>
    <scope>NUCLEOTIDE SEQUENCE [LARGE SCALE GENOMIC DNA]</scope>
    <source>
        <strain evidence="3 4">HDS1380</strain>
    </source>
</reference>
<dbReference type="CDD" id="cd04872">
    <property type="entry name" value="ACT_1ZPV"/>
    <property type="match status" value="1"/>
</dbReference>